<dbReference type="Proteomes" id="UP000015105">
    <property type="component" value="Chromosome 4D"/>
</dbReference>
<proteinExistence type="predicted"/>
<name>A0A453IYA2_AEGTS</name>
<dbReference type="AlphaFoldDB" id="A0A453IYA2"/>
<dbReference type="EnsemblPlants" id="AET4Gv20726300.7">
    <property type="protein sequence ID" value="AET4Gv20726300.7"/>
    <property type="gene ID" value="AET4Gv20726300"/>
</dbReference>
<reference evidence="2" key="1">
    <citation type="journal article" date="2014" name="Science">
        <title>Ancient hybridizations among the ancestral genomes of bread wheat.</title>
        <authorList>
            <consortium name="International Wheat Genome Sequencing Consortium,"/>
            <person name="Marcussen T."/>
            <person name="Sandve S.R."/>
            <person name="Heier L."/>
            <person name="Spannagl M."/>
            <person name="Pfeifer M."/>
            <person name="Jakobsen K.S."/>
            <person name="Wulff B.B."/>
            <person name="Steuernagel B."/>
            <person name="Mayer K.F."/>
            <person name="Olsen O.A."/>
        </authorList>
    </citation>
    <scope>NUCLEOTIDE SEQUENCE [LARGE SCALE GENOMIC DNA]</scope>
    <source>
        <strain evidence="2">cv. AL8/78</strain>
    </source>
</reference>
<sequence>MPWRMGYVFRPAPSIGELRSGSPRLVELNDFVRQRYSKGLLDVLSFSESHQLWKVMVVGHSERR</sequence>
<reference evidence="1" key="3">
    <citation type="journal article" date="2017" name="Nature">
        <title>Genome sequence of the progenitor of the wheat D genome Aegilops tauschii.</title>
        <authorList>
            <person name="Luo M.C."/>
            <person name="Gu Y.Q."/>
            <person name="Puiu D."/>
            <person name="Wang H."/>
            <person name="Twardziok S.O."/>
            <person name="Deal K.R."/>
            <person name="Huo N."/>
            <person name="Zhu T."/>
            <person name="Wang L."/>
            <person name="Wang Y."/>
            <person name="McGuire P.E."/>
            <person name="Liu S."/>
            <person name="Long H."/>
            <person name="Ramasamy R.K."/>
            <person name="Rodriguez J.C."/>
            <person name="Van S.L."/>
            <person name="Yuan L."/>
            <person name="Wang Z."/>
            <person name="Xia Z."/>
            <person name="Xiao L."/>
            <person name="Anderson O.D."/>
            <person name="Ouyang S."/>
            <person name="Liang Y."/>
            <person name="Zimin A.V."/>
            <person name="Pertea G."/>
            <person name="Qi P."/>
            <person name="Bennetzen J.L."/>
            <person name="Dai X."/>
            <person name="Dawson M.W."/>
            <person name="Muller H.G."/>
            <person name="Kugler K."/>
            <person name="Rivarola-Duarte L."/>
            <person name="Spannagl M."/>
            <person name="Mayer K.F.X."/>
            <person name="Lu F.H."/>
            <person name="Bevan M.W."/>
            <person name="Leroy P."/>
            <person name="Li P."/>
            <person name="You F.M."/>
            <person name="Sun Q."/>
            <person name="Liu Z."/>
            <person name="Lyons E."/>
            <person name="Wicker T."/>
            <person name="Salzberg S.L."/>
            <person name="Devos K.M."/>
            <person name="Dvorak J."/>
        </authorList>
    </citation>
    <scope>NUCLEOTIDE SEQUENCE [LARGE SCALE GENOMIC DNA]</scope>
    <source>
        <strain evidence="1">cv. AL8/78</strain>
    </source>
</reference>
<evidence type="ECO:0000313" key="1">
    <source>
        <dbReference type="EnsemblPlants" id="AET4Gv20726300.7"/>
    </source>
</evidence>
<keyword evidence="2" id="KW-1185">Reference proteome</keyword>
<reference evidence="1" key="4">
    <citation type="submission" date="2019-03" db="UniProtKB">
        <authorList>
            <consortium name="EnsemblPlants"/>
        </authorList>
    </citation>
    <scope>IDENTIFICATION</scope>
</reference>
<protein>
    <submittedName>
        <fullName evidence="1">Uncharacterized protein</fullName>
    </submittedName>
</protein>
<evidence type="ECO:0000313" key="2">
    <source>
        <dbReference type="Proteomes" id="UP000015105"/>
    </source>
</evidence>
<dbReference type="PANTHER" id="PTHR48202:SF1">
    <property type="entry name" value="ALPHA_BETA-HYDROLASES SUPERFAMILY PROTEIN"/>
    <property type="match status" value="1"/>
</dbReference>
<dbReference type="Gramene" id="AET4Gv20726300.7">
    <property type="protein sequence ID" value="AET4Gv20726300.7"/>
    <property type="gene ID" value="AET4Gv20726300"/>
</dbReference>
<accession>A0A453IYA2</accession>
<dbReference type="PANTHER" id="PTHR48202">
    <property type="entry name" value="ALPHA/BETA-HYDROLASES SUPERFAMILY PROTEIN"/>
    <property type="match status" value="1"/>
</dbReference>
<organism evidence="1 2">
    <name type="scientific">Aegilops tauschii subsp. strangulata</name>
    <name type="common">Goatgrass</name>
    <dbReference type="NCBI Taxonomy" id="200361"/>
    <lineage>
        <taxon>Eukaryota</taxon>
        <taxon>Viridiplantae</taxon>
        <taxon>Streptophyta</taxon>
        <taxon>Embryophyta</taxon>
        <taxon>Tracheophyta</taxon>
        <taxon>Spermatophyta</taxon>
        <taxon>Magnoliopsida</taxon>
        <taxon>Liliopsida</taxon>
        <taxon>Poales</taxon>
        <taxon>Poaceae</taxon>
        <taxon>BOP clade</taxon>
        <taxon>Pooideae</taxon>
        <taxon>Triticodae</taxon>
        <taxon>Triticeae</taxon>
        <taxon>Triticinae</taxon>
        <taxon>Aegilops</taxon>
    </lineage>
</organism>
<reference evidence="2" key="2">
    <citation type="journal article" date="2017" name="Nat. Plants">
        <title>The Aegilops tauschii genome reveals multiple impacts of transposons.</title>
        <authorList>
            <person name="Zhao G."/>
            <person name="Zou C."/>
            <person name="Li K."/>
            <person name="Wang K."/>
            <person name="Li T."/>
            <person name="Gao L."/>
            <person name="Zhang X."/>
            <person name="Wang H."/>
            <person name="Yang Z."/>
            <person name="Liu X."/>
            <person name="Jiang W."/>
            <person name="Mao L."/>
            <person name="Kong X."/>
            <person name="Jiao Y."/>
            <person name="Jia J."/>
        </authorList>
    </citation>
    <scope>NUCLEOTIDE SEQUENCE [LARGE SCALE GENOMIC DNA]</scope>
    <source>
        <strain evidence="2">cv. AL8/78</strain>
    </source>
</reference>
<reference evidence="1" key="5">
    <citation type="journal article" date="2021" name="G3 (Bethesda)">
        <title>Aegilops tauschii genome assembly Aet v5.0 features greater sequence contiguity and improved annotation.</title>
        <authorList>
            <person name="Wang L."/>
            <person name="Zhu T."/>
            <person name="Rodriguez J.C."/>
            <person name="Deal K.R."/>
            <person name="Dubcovsky J."/>
            <person name="McGuire P.E."/>
            <person name="Lux T."/>
            <person name="Spannagl M."/>
            <person name="Mayer K.F.X."/>
            <person name="Baldrich P."/>
            <person name="Meyers B.C."/>
            <person name="Huo N."/>
            <person name="Gu Y.Q."/>
            <person name="Zhou H."/>
            <person name="Devos K.M."/>
            <person name="Bennetzen J.L."/>
            <person name="Unver T."/>
            <person name="Budak H."/>
            <person name="Gulick P.J."/>
            <person name="Galiba G."/>
            <person name="Kalapos B."/>
            <person name="Nelson D.R."/>
            <person name="Li P."/>
            <person name="You F.M."/>
            <person name="Luo M.C."/>
            <person name="Dvorak J."/>
        </authorList>
    </citation>
    <scope>NUCLEOTIDE SEQUENCE [LARGE SCALE GENOMIC DNA]</scope>
    <source>
        <strain evidence="1">cv. AL8/78</strain>
    </source>
</reference>